<keyword evidence="6" id="KW-0558">Oxidation</keyword>
<evidence type="ECO:0000256" key="4">
    <source>
        <dbReference type="ARBA" id="ARBA00022958"/>
    </source>
</evidence>
<name>A0A7W6R3P8_9HYPH</name>
<proteinExistence type="inferred from homology"/>
<dbReference type="EC" id="1.2.1.3" evidence="10"/>
<comment type="similarity">
    <text evidence="1 8">Belongs to the aldehyde dehydrogenase family.</text>
</comment>
<keyword evidence="5 8" id="KW-0560">Oxidoreductase</keyword>
<dbReference type="InterPro" id="IPR016160">
    <property type="entry name" value="Ald_DH_CS_CYS"/>
</dbReference>
<evidence type="ECO:0000256" key="7">
    <source>
        <dbReference type="PROSITE-ProRule" id="PRU10007"/>
    </source>
</evidence>
<evidence type="ECO:0000256" key="8">
    <source>
        <dbReference type="RuleBase" id="RU003345"/>
    </source>
</evidence>
<dbReference type="RefSeq" id="WP_184469929.1">
    <property type="nucleotide sequence ID" value="NZ_JACIFY010000007.1"/>
</dbReference>
<evidence type="ECO:0000256" key="3">
    <source>
        <dbReference type="ARBA" id="ARBA00022857"/>
    </source>
</evidence>
<evidence type="ECO:0000313" key="11">
    <source>
        <dbReference type="Proteomes" id="UP000540909"/>
    </source>
</evidence>
<dbReference type="GO" id="GO:0004029">
    <property type="term" value="F:aldehyde dehydrogenase (NAD+) activity"/>
    <property type="evidence" value="ECO:0007669"/>
    <property type="project" value="UniProtKB-EC"/>
</dbReference>
<reference evidence="10 11" key="1">
    <citation type="submission" date="2020-08" db="EMBL/GenBank/DDBJ databases">
        <title>Genomic Encyclopedia of Type Strains, Phase IV (KMG-V): Genome sequencing to study the core and pangenomes of soil and plant-associated prokaryotes.</title>
        <authorList>
            <person name="Whitman W."/>
        </authorList>
    </citation>
    <scope>NUCLEOTIDE SEQUENCE [LARGE SCALE GENOMIC DNA]</scope>
    <source>
        <strain evidence="10 11">SEMIA 4089</strain>
    </source>
</reference>
<dbReference type="InterPro" id="IPR016162">
    <property type="entry name" value="Ald_DH_N"/>
</dbReference>
<dbReference type="SUPFAM" id="SSF53720">
    <property type="entry name" value="ALDH-like"/>
    <property type="match status" value="1"/>
</dbReference>
<dbReference type="InterPro" id="IPR029510">
    <property type="entry name" value="Ald_DH_CS_GLU"/>
</dbReference>
<protein>
    <submittedName>
        <fullName evidence="10">Aldehyde dehydrogenase (NAD+)</fullName>
        <ecNumber evidence="10">1.2.1.3</ecNumber>
    </submittedName>
</protein>
<accession>A0A7W6R3P8</accession>
<dbReference type="PROSITE" id="PS00687">
    <property type="entry name" value="ALDEHYDE_DEHYDR_GLU"/>
    <property type="match status" value="1"/>
</dbReference>
<evidence type="ECO:0000256" key="6">
    <source>
        <dbReference type="ARBA" id="ARBA00023097"/>
    </source>
</evidence>
<organism evidence="10 11">
    <name type="scientific">Rhizobium esperanzae</name>
    <dbReference type="NCBI Taxonomy" id="1967781"/>
    <lineage>
        <taxon>Bacteria</taxon>
        <taxon>Pseudomonadati</taxon>
        <taxon>Pseudomonadota</taxon>
        <taxon>Alphaproteobacteria</taxon>
        <taxon>Hyphomicrobiales</taxon>
        <taxon>Rhizobiaceae</taxon>
        <taxon>Rhizobium/Agrobacterium group</taxon>
        <taxon>Rhizobium</taxon>
    </lineage>
</organism>
<keyword evidence="2" id="KW-0479">Metal-binding</keyword>
<dbReference type="Pfam" id="PF00171">
    <property type="entry name" value="Aldedh"/>
    <property type="match status" value="1"/>
</dbReference>
<evidence type="ECO:0000259" key="9">
    <source>
        <dbReference type="Pfam" id="PF00171"/>
    </source>
</evidence>
<evidence type="ECO:0000256" key="1">
    <source>
        <dbReference type="ARBA" id="ARBA00009986"/>
    </source>
</evidence>
<dbReference type="PANTHER" id="PTHR11699">
    <property type="entry name" value="ALDEHYDE DEHYDROGENASE-RELATED"/>
    <property type="match status" value="1"/>
</dbReference>
<dbReference type="InterPro" id="IPR016163">
    <property type="entry name" value="Ald_DH_C"/>
</dbReference>
<dbReference type="FunFam" id="3.40.309.10:FF:000012">
    <property type="entry name" value="Betaine aldehyde dehydrogenase"/>
    <property type="match status" value="1"/>
</dbReference>
<keyword evidence="4" id="KW-0630">Potassium</keyword>
<evidence type="ECO:0000313" key="10">
    <source>
        <dbReference type="EMBL" id="MBB4235883.1"/>
    </source>
</evidence>
<dbReference type="InterPro" id="IPR015590">
    <property type="entry name" value="Aldehyde_DH_dom"/>
</dbReference>
<feature type="active site" evidence="7">
    <location>
        <position position="278"/>
    </location>
</feature>
<dbReference type="GO" id="GO:0046872">
    <property type="term" value="F:metal ion binding"/>
    <property type="evidence" value="ECO:0007669"/>
    <property type="project" value="UniProtKB-KW"/>
</dbReference>
<evidence type="ECO:0000256" key="2">
    <source>
        <dbReference type="ARBA" id="ARBA00022723"/>
    </source>
</evidence>
<dbReference type="FunFam" id="3.40.605.10:FF:000007">
    <property type="entry name" value="NAD/NADP-dependent betaine aldehyde dehydrogenase"/>
    <property type="match status" value="1"/>
</dbReference>
<keyword evidence="3" id="KW-0521">NADP</keyword>
<dbReference type="PROSITE" id="PS00070">
    <property type="entry name" value="ALDEHYDE_DEHYDR_CYS"/>
    <property type="match status" value="1"/>
</dbReference>
<sequence>MRNSFEREKGELEVLQEPSIRTDYPSLRGTRKLLIDGEWIEAATGETYPSINPATGVTIAYVAMGGEEDINRAVAAARRAFETGPWSTSTPYERQNLLLTFADLVDANFEELATLATIDMGAPISRQMGFRKRAIGLLRYYAAMAVSVHGETVPNSHGGDIFSYTLREPIGVVGAITPWNGPIPSTIWKLGPVLATGCTLVLKPAEEAPLVPLRLGELALEAGIPKGVFNIVTGSGAVAGARLVEHPEVDKIAFTGSHLTGQRIMQAAAPTMKRLTMELGGKSPNIVFADANLSKAIPGAAQAIFNNSGQICSAGSRLFVERSIYDQVVEGVAEFGRSLKMGNGLDTSTQIGPLVSTKQLERVCGFVESGVREGARVVSGGARVQEGELANGNFVAPTVFADLTSEMAIGREEIFGPVLTVFPFDTIDEVVTLANSTVFGLGAGVWSSHLDTVHTMARRIKSGVIWANSYQLADPGVPFGGYKMSGFGRESGRQHVEEYTNVKSVWIAPSD</sequence>
<comment type="caution">
    <text evidence="10">The sequence shown here is derived from an EMBL/GenBank/DDBJ whole genome shotgun (WGS) entry which is preliminary data.</text>
</comment>
<feature type="domain" description="Aldehyde dehydrogenase" evidence="9">
    <location>
        <begin position="39"/>
        <end position="505"/>
    </location>
</feature>
<gene>
    <name evidence="10" type="ORF">GGD57_002457</name>
</gene>
<dbReference type="Proteomes" id="UP000540909">
    <property type="component" value="Unassembled WGS sequence"/>
</dbReference>
<dbReference type="AlphaFoldDB" id="A0A7W6R3P8"/>
<dbReference type="EMBL" id="JACIFY010000007">
    <property type="protein sequence ID" value="MBB4235883.1"/>
    <property type="molecule type" value="Genomic_DNA"/>
</dbReference>
<dbReference type="InterPro" id="IPR016161">
    <property type="entry name" value="Ald_DH/histidinol_DH"/>
</dbReference>
<dbReference type="Gene3D" id="3.40.605.10">
    <property type="entry name" value="Aldehyde Dehydrogenase, Chain A, domain 1"/>
    <property type="match status" value="1"/>
</dbReference>
<dbReference type="Gene3D" id="3.40.309.10">
    <property type="entry name" value="Aldehyde Dehydrogenase, Chain A, domain 2"/>
    <property type="match status" value="1"/>
</dbReference>
<evidence type="ECO:0000256" key="5">
    <source>
        <dbReference type="ARBA" id="ARBA00023002"/>
    </source>
</evidence>